<feature type="non-terminal residue" evidence="1">
    <location>
        <position position="376"/>
    </location>
</feature>
<protein>
    <submittedName>
        <fullName evidence="1">Uncharacterized protein</fullName>
    </submittedName>
</protein>
<accession>A0A381ZVB6</accession>
<organism evidence="1">
    <name type="scientific">marine metagenome</name>
    <dbReference type="NCBI Taxonomy" id="408172"/>
    <lineage>
        <taxon>unclassified sequences</taxon>
        <taxon>metagenomes</taxon>
        <taxon>ecological metagenomes</taxon>
    </lineage>
</organism>
<name>A0A381ZVB6_9ZZZZ</name>
<proteinExistence type="predicted"/>
<gene>
    <name evidence="1" type="ORF">METZ01_LOCUS145651</name>
</gene>
<dbReference type="AlphaFoldDB" id="A0A381ZVB6"/>
<sequence length="376" mass="37274">LVDADGVLELNSSAGAIGIGTDADAQNIDIGIGAAARTITVGNITGATAVNVNSGLGGTAIVSTGTGDITVDSDDTFLVDADDVLELNSSAGAISIGNDDIDQAINIGTQGERTISIGTGAFADAINIGNQTTTTSVTVTSGTGGIELNANDGSAGTDDVVITGNNFSVTDAGVMAVEGAITAASFSGTMVTSSLSPAINEALTISTTTNDGNANDHITFNSVDNVAINAEGDILLDADGDIVLDAAGNNITMKVSGTDRLDIFNDNGDVVIQSKTNLKDIVFKQFNGTEVLSLNHDLSGTFAAALNTATFDATGTVDLSSSSGVTTIGSTTGLTVSAAGVLDVNNTTDASSSTDGSMIIDGGVGIAKKLYVGTNL</sequence>
<feature type="non-terminal residue" evidence="1">
    <location>
        <position position="1"/>
    </location>
</feature>
<dbReference type="EMBL" id="UINC01022681">
    <property type="protein sequence ID" value="SVA92797.1"/>
    <property type="molecule type" value="Genomic_DNA"/>
</dbReference>
<evidence type="ECO:0000313" key="1">
    <source>
        <dbReference type="EMBL" id="SVA92797.1"/>
    </source>
</evidence>
<reference evidence="1" key="1">
    <citation type="submission" date="2018-05" db="EMBL/GenBank/DDBJ databases">
        <authorList>
            <person name="Lanie J.A."/>
            <person name="Ng W.-L."/>
            <person name="Kazmierczak K.M."/>
            <person name="Andrzejewski T.M."/>
            <person name="Davidsen T.M."/>
            <person name="Wayne K.J."/>
            <person name="Tettelin H."/>
            <person name="Glass J.I."/>
            <person name="Rusch D."/>
            <person name="Podicherti R."/>
            <person name="Tsui H.-C.T."/>
            <person name="Winkler M.E."/>
        </authorList>
    </citation>
    <scope>NUCLEOTIDE SEQUENCE</scope>
</reference>